<keyword evidence="3" id="KW-1185">Reference proteome</keyword>
<proteinExistence type="predicted"/>
<feature type="non-terminal residue" evidence="2">
    <location>
        <position position="1"/>
    </location>
</feature>
<dbReference type="Pfam" id="PF16727">
    <property type="entry name" value="REV1_C"/>
    <property type="match status" value="1"/>
</dbReference>
<dbReference type="InterPro" id="IPR031991">
    <property type="entry name" value="Rev1_C"/>
</dbReference>
<dbReference type="OrthoDB" id="3786046at2759"/>
<dbReference type="Proteomes" id="UP000799764">
    <property type="component" value="Unassembled WGS sequence"/>
</dbReference>
<name>A0A9P4PLD5_9PLEO</name>
<dbReference type="EMBL" id="MU001499">
    <property type="protein sequence ID" value="KAF2445423.1"/>
    <property type="molecule type" value="Genomic_DNA"/>
</dbReference>
<dbReference type="InterPro" id="IPR038401">
    <property type="entry name" value="Rev1_C_sf"/>
</dbReference>
<sequence>PRPPQIVTVPRPPRPTFTMNKLHDKHDLRLALKDWIREFGEEGPYEEDVGALAKYLGRVVTEERDMFKAVAVVKWFEWIIGDFADADARFEKKRWEEALGSVKDGVQMAAAERGLGEVRFV</sequence>
<evidence type="ECO:0000259" key="1">
    <source>
        <dbReference type="Pfam" id="PF16727"/>
    </source>
</evidence>
<gene>
    <name evidence="2" type="ORF">P171DRAFT_358398</name>
</gene>
<reference evidence="2" key="1">
    <citation type="journal article" date="2020" name="Stud. Mycol.">
        <title>101 Dothideomycetes genomes: a test case for predicting lifestyles and emergence of pathogens.</title>
        <authorList>
            <person name="Haridas S."/>
            <person name="Albert R."/>
            <person name="Binder M."/>
            <person name="Bloem J."/>
            <person name="Labutti K."/>
            <person name="Salamov A."/>
            <person name="Andreopoulos B."/>
            <person name="Baker S."/>
            <person name="Barry K."/>
            <person name="Bills G."/>
            <person name="Bluhm B."/>
            <person name="Cannon C."/>
            <person name="Castanera R."/>
            <person name="Culley D."/>
            <person name="Daum C."/>
            <person name="Ezra D."/>
            <person name="Gonzalez J."/>
            <person name="Henrissat B."/>
            <person name="Kuo A."/>
            <person name="Liang C."/>
            <person name="Lipzen A."/>
            <person name="Lutzoni F."/>
            <person name="Magnuson J."/>
            <person name="Mondo S."/>
            <person name="Nolan M."/>
            <person name="Ohm R."/>
            <person name="Pangilinan J."/>
            <person name="Park H.-J."/>
            <person name="Ramirez L."/>
            <person name="Alfaro M."/>
            <person name="Sun H."/>
            <person name="Tritt A."/>
            <person name="Yoshinaga Y."/>
            <person name="Zwiers L.-H."/>
            <person name="Turgeon B."/>
            <person name="Goodwin S."/>
            <person name="Spatafora J."/>
            <person name="Crous P."/>
            <person name="Grigoriev I."/>
        </authorList>
    </citation>
    <scope>NUCLEOTIDE SEQUENCE</scope>
    <source>
        <strain evidence="2">CBS 690.94</strain>
    </source>
</reference>
<organism evidence="2 3">
    <name type="scientific">Karstenula rhodostoma CBS 690.94</name>
    <dbReference type="NCBI Taxonomy" id="1392251"/>
    <lineage>
        <taxon>Eukaryota</taxon>
        <taxon>Fungi</taxon>
        <taxon>Dikarya</taxon>
        <taxon>Ascomycota</taxon>
        <taxon>Pezizomycotina</taxon>
        <taxon>Dothideomycetes</taxon>
        <taxon>Pleosporomycetidae</taxon>
        <taxon>Pleosporales</taxon>
        <taxon>Massarineae</taxon>
        <taxon>Didymosphaeriaceae</taxon>
        <taxon>Karstenula</taxon>
    </lineage>
</organism>
<comment type="caution">
    <text evidence="2">The sequence shown here is derived from an EMBL/GenBank/DDBJ whole genome shotgun (WGS) entry which is preliminary data.</text>
</comment>
<evidence type="ECO:0000313" key="3">
    <source>
        <dbReference type="Proteomes" id="UP000799764"/>
    </source>
</evidence>
<dbReference type="AlphaFoldDB" id="A0A9P4PLD5"/>
<evidence type="ECO:0000313" key="2">
    <source>
        <dbReference type="EMBL" id="KAF2445423.1"/>
    </source>
</evidence>
<accession>A0A9P4PLD5</accession>
<protein>
    <recommendedName>
        <fullName evidence="1">DNA repair protein Rev1 C-terminal domain-containing protein</fullName>
    </recommendedName>
</protein>
<feature type="domain" description="DNA repair protein Rev1 C-terminal" evidence="1">
    <location>
        <begin position="27"/>
        <end position="118"/>
    </location>
</feature>
<dbReference type="Gene3D" id="1.20.58.1280">
    <property type="entry name" value="DNA repair protein Rev1, C-terminal domain"/>
    <property type="match status" value="1"/>
</dbReference>